<evidence type="ECO:0000256" key="2">
    <source>
        <dbReference type="ARBA" id="ARBA00023082"/>
    </source>
</evidence>
<gene>
    <name evidence="5" type="ORF">SCF082_LOCUS32858</name>
</gene>
<protein>
    <submittedName>
        <fullName evidence="5">Sigma-70 family RNA polymerase sigma factor</fullName>
    </submittedName>
</protein>
<organism evidence="5 6">
    <name type="scientific">Durusdinium trenchii</name>
    <dbReference type="NCBI Taxonomy" id="1381693"/>
    <lineage>
        <taxon>Eukaryota</taxon>
        <taxon>Sar</taxon>
        <taxon>Alveolata</taxon>
        <taxon>Dinophyceae</taxon>
        <taxon>Suessiales</taxon>
        <taxon>Symbiodiniaceae</taxon>
        <taxon>Durusdinium</taxon>
    </lineage>
</organism>
<evidence type="ECO:0000313" key="6">
    <source>
        <dbReference type="Proteomes" id="UP001642464"/>
    </source>
</evidence>
<sequence length="281" mass="32214">DEQAWTDLQDQYFRRIYFYIRKFVGSHQTAEDLTQDVFLGAVRGIERFDREFTLDQFLFGIARNRVIDHFRKHKLPLIPAKGDRDSDRSAIWLENMASEESPEPGHKVVTGEDSMRQREILGKILREYVGTLWQAGEFKKLMVLEYLFVLGGRNKDAAARFGIEDEKSIAGIKFRAIDKLRGLARSDPEDEALAFTVSTVWREQRVSCPHIDILRAWRDGALDADAAAFVAFHVEEAGCPYCNASIEELEAREDDAREAPMSDLRDRILRSTVSALRSQRG</sequence>
<evidence type="ECO:0000313" key="5">
    <source>
        <dbReference type="EMBL" id="CAK9063451.1"/>
    </source>
</evidence>
<accession>A0ABP0NIJ1</accession>
<dbReference type="InterPro" id="IPR007627">
    <property type="entry name" value="RNA_pol_sigma70_r2"/>
</dbReference>
<dbReference type="InterPro" id="IPR013325">
    <property type="entry name" value="RNA_pol_sigma_r2"/>
</dbReference>
<feature type="non-terminal residue" evidence="5">
    <location>
        <position position="1"/>
    </location>
</feature>
<dbReference type="EMBL" id="CAXAMM010028788">
    <property type="protein sequence ID" value="CAK9063451.1"/>
    <property type="molecule type" value="Genomic_DNA"/>
</dbReference>
<keyword evidence="3" id="KW-0804">Transcription</keyword>
<comment type="caution">
    <text evidence="5">The sequence shown here is derived from an EMBL/GenBank/DDBJ whole genome shotgun (WGS) entry which is preliminary data.</text>
</comment>
<proteinExistence type="predicted"/>
<evidence type="ECO:0000256" key="3">
    <source>
        <dbReference type="ARBA" id="ARBA00023163"/>
    </source>
</evidence>
<name>A0ABP0NIJ1_9DINO</name>
<dbReference type="NCBIfam" id="TIGR02937">
    <property type="entry name" value="sigma70-ECF"/>
    <property type="match status" value="1"/>
</dbReference>
<dbReference type="InterPro" id="IPR014284">
    <property type="entry name" value="RNA_pol_sigma-70_dom"/>
</dbReference>
<dbReference type="InterPro" id="IPR039425">
    <property type="entry name" value="RNA_pol_sigma-70-like"/>
</dbReference>
<dbReference type="SUPFAM" id="SSF88946">
    <property type="entry name" value="Sigma2 domain of RNA polymerase sigma factors"/>
    <property type="match status" value="1"/>
</dbReference>
<keyword evidence="6" id="KW-1185">Reference proteome</keyword>
<feature type="domain" description="RNA polymerase sigma-70 region 2" evidence="4">
    <location>
        <begin position="10"/>
        <end position="74"/>
    </location>
</feature>
<evidence type="ECO:0000256" key="1">
    <source>
        <dbReference type="ARBA" id="ARBA00023015"/>
    </source>
</evidence>
<dbReference type="Gene3D" id="1.10.1740.10">
    <property type="match status" value="1"/>
</dbReference>
<dbReference type="PANTHER" id="PTHR43133">
    <property type="entry name" value="RNA POLYMERASE ECF-TYPE SIGMA FACTO"/>
    <property type="match status" value="1"/>
</dbReference>
<evidence type="ECO:0000259" key="4">
    <source>
        <dbReference type="Pfam" id="PF04542"/>
    </source>
</evidence>
<dbReference type="Pfam" id="PF04542">
    <property type="entry name" value="Sigma70_r2"/>
    <property type="match status" value="1"/>
</dbReference>
<dbReference type="PANTHER" id="PTHR43133:SF62">
    <property type="entry name" value="RNA POLYMERASE SIGMA FACTOR SIGZ"/>
    <property type="match status" value="1"/>
</dbReference>
<keyword evidence="2" id="KW-0731">Sigma factor</keyword>
<keyword evidence="1" id="KW-0805">Transcription regulation</keyword>
<dbReference type="Proteomes" id="UP001642464">
    <property type="component" value="Unassembled WGS sequence"/>
</dbReference>
<reference evidence="5 6" key="1">
    <citation type="submission" date="2024-02" db="EMBL/GenBank/DDBJ databases">
        <authorList>
            <person name="Chen Y."/>
            <person name="Shah S."/>
            <person name="Dougan E. K."/>
            <person name="Thang M."/>
            <person name="Chan C."/>
        </authorList>
    </citation>
    <scope>NUCLEOTIDE SEQUENCE [LARGE SCALE GENOMIC DNA]</scope>
</reference>